<accession>A0A3S1AMI2</accession>
<evidence type="ECO:0000313" key="2">
    <source>
        <dbReference type="EMBL" id="RUS95539.1"/>
    </source>
</evidence>
<keyword evidence="1" id="KW-0472">Membrane</keyword>
<feature type="transmembrane region" description="Helical" evidence="1">
    <location>
        <begin position="50"/>
        <end position="74"/>
    </location>
</feature>
<dbReference type="AlphaFoldDB" id="A0A3S1AMI2"/>
<gene>
    <name evidence="2" type="ORF">DSM106972_090150</name>
</gene>
<reference evidence="2" key="1">
    <citation type="submission" date="2018-12" db="EMBL/GenBank/DDBJ databases">
        <authorList>
            <person name="Will S."/>
            <person name="Neumann-Schaal M."/>
            <person name="Henke P."/>
        </authorList>
    </citation>
    <scope>NUCLEOTIDE SEQUENCE</scope>
    <source>
        <strain evidence="2">PCC 7102</strain>
    </source>
</reference>
<keyword evidence="1" id="KW-0812">Transmembrane</keyword>
<organism evidence="2 3">
    <name type="scientific">Dulcicalothrix desertica PCC 7102</name>
    <dbReference type="NCBI Taxonomy" id="232991"/>
    <lineage>
        <taxon>Bacteria</taxon>
        <taxon>Bacillati</taxon>
        <taxon>Cyanobacteriota</taxon>
        <taxon>Cyanophyceae</taxon>
        <taxon>Nostocales</taxon>
        <taxon>Calotrichaceae</taxon>
        <taxon>Dulcicalothrix</taxon>
    </lineage>
</organism>
<comment type="caution">
    <text evidence="2">The sequence shown here is derived from an EMBL/GenBank/DDBJ whole genome shotgun (WGS) entry which is preliminary data.</text>
</comment>
<sequence>MTGAAAYGAFTAVINGDVTAWGAMGVGAIGGATVSSFVGGIGIVAPKIGLAFGIGAAPMAYVGAVVGLAAYGIAKMLDVEYFETPTQLFDRRSEKVLEVETYSAAVNELEAFLSGEDLNQKFATLEVEDELETPSGKQMASRTTAPSDIWKCLHTLKGHTAAVNAIAVSPDGKTI</sequence>
<evidence type="ECO:0000256" key="1">
    <source>
        <dbReference type="SAM" id="Phobius"/>
    </source>
</evidence>
<proteinExistence type="predicted"/>
<dbReference type="Proteomes" id="UP000271624">
    <property type="component" value="Unassembled WGS sequence"/>
</dbReference>
<dbReference type="EMBL" id="RSCL01000041">
    <property type="protein sequence ID" value="RUS95539.1"/>
    <property type="molecule type" value="Genomic_DNA"/>
</dbReference>
<feature type="transmembrane region" description="Helical" evidence="1">
    <location>
        <begin position="20"/>
        <end position="43"/>
    </location>
</feature>
<protein>
    <submittedName>
        <fullName evidence="2">Uncharacterized protein</fullName>
    </submittedName>
</protein>
<evidence type="ECO:0000313" key="3">
    <source>
        <dbReference type="Proteomes" id="UP000271624"/>
    </source>
</evidence>
<dbReference type="Gene3D" id="2.130.10.10">
    <property type="entry name" value="YVTN repeat-like/Quinoprotein amine dehydrogenase"/>
    <property type="match status" value="1"/>
</dbReference>
<keyword evidence="1" id="KW-1133">Transmembrane helix</keyword>
<reference evidence="2" key="2">
    <citation type="journal article" date="2019" name="Genome Biol. Evol.">
        <title>Day and night: Metabolic profiles and evolutionary relationships of six axenic non-marine cyanobacteria.</title>
        <authorList>
            <person name="Will S.E."/>
            <person name="Henke P."/>
            <person name="Boedeker C."/>
            <person name="Huang S."/>
            <person name="Brinkmann H."/>
            <person name="Rohde M."/>
            <person name="Jarek M."/>
            <person name="Friedl T."/>
            <person name="Seufert S."/>
            <person name="Schumacher M."/>
            <person name="Overmann J."/>
            <person name="Neumann-Schaal M."/>
            <person name="Petersen J."/>
        </authorList>
    </citation>
    <scope>NUCLEOTIDE SEQUENCE [LARGE SCALE GENOMIC DNA]</scope>
    <source>
        <strain evidence="2">PCC 7102</strain>
    </source>
</reference>
<name>A0A3S1AMI2_9CYAN</name>
<dbReference type="OrthoDB" id="422888at2"/>
<dbReference type="RefSeq" id="WP_127086975.1">
    <property type="nucleotide sequence ID" value="NZ_RSCL01000041.1"/>
</dbReference>
<keyword evidence="3" id="KW-1185">Reference proteome</keyword>
<dbReference type="InterPro" id="IPR015943">
    <property type="entry name" value="WD40/YVTN_repeat-like_dom_sf"/>
</dbReference>